<evidence type="ECO:0000313" key="1">
    <source>
        <dbReference type="EMBL" id="KAH6944712.1"/>
    </source>
</evidence>
<accession>A0ACB7TEG9</accession>
<reference evidence="1" key="1">
    <citation type="submission" date="2020-05" db="EMBL/GenBank/DDBJ databases">
        <title>Large-scale comparative analyses of tick genomes elucidate their genetic diversity and vector capacities.</title>
        <authorList>
            <person name="Jia N."/>
            <person name="Wang J."/>
            <person name="Shi W."/>
            <person name="Du L."/>
            <person name="Sun Y."/>
            <person name="Zhan W."/>
            <person name="Jiang J."/>
            <person name="Wang Q."/>
            <person name="Zhang B."/>
            <person name="Ji P."/>
            <person name="Sakyi L.B."/>
            <person name="Cui X."/>
            <person name="Yuan T."/>
            <person name="Jiang B."/>
            <person name="Yang W."/>
            <person name="Lam T.T.-Y."/>
            <person name="Chang Q."/>
            <person name="Ding S."/>
            <person name="Wang X."/>
            <person name="Zhu J."/>
            <person name="Ruan X."/>
            <person name="Zhao L."/>
            <person name="Wei J."/>
            <person name="Que T."/>
            <person name="Du C."/>
            <person name="Cheng J."/>
            <person name="Dai P."/>
            <person name="Han X."/>
            <person name="Huang E."/>
            <person name="Gao Y."/>
            <person name="Liu J."/>
            <person name="Shao H."/>
            <person name="Ye R."/>
            <person name="Li L."/>
            <person name="Wei W."/>
            <person name="Wang X."/>
            <person name="Wang C."/>
            <person name="Yang T."/>
            <person name="Huo Q."/>
            <person name="Li W."/>
            <person name="Guo W."/>
            <person name="Chen H."/>
            <person name="Zhou L."/>
            <person name="Ni X."/>
            <person name="Tian J."/>
            <person name="Zhou Y."/>
            <person name="Sheng Y."/>
            <person name="Liu T."/>
            <person name="Pan Y."/>
            <person name="Xia L."/>
            <person name="Li J."/>
            <person name="Zhao F."/>
            <person name="Cao W."/>
        </authorList>
    </citation>
    <scope>NUCLEOTIDE SEQUENCE</scope>
    <source>
        <strain evidence="1">Hyas-2018</strain>
    </source>
</reference>
<gene>
    <name evidence="1" type="ORF">HPB50_004594</name>
</gene>
<keyword evidence="2" id="KW-1185">Reference proteome</keyword>
<proteinExistence type="predicted"/>
<evidence type="ECO:0000313" key="2">
    <source>
        <dbReference type="Proteomes" id="UP000821845"/>
    </source>
</evidence>
<comment type="caution">
    <text evidence="1">The sequence shown here is derived from an EMBL/GenBank/DDBJ whole genome shotgun (WGS) entry which is preliminary data.</text>
</comment>
<name>A0ACB7TEG9_HYAAI</name>
<dbReference type="EMBL" id="CM023481">
    <property type="protein sequence ID" value="KAH6944712.1"/>
    <property type="molecule type" value="Genomic_DNA"/>
</dbReference>
<organism evidence="1 2">
    <name type="scientific">Hyalomma asiaticum</name>
    <name type="common">Tick</name>
    <dbReference type="NCBI Taxonomy" id="266040"/>
    <lineage>
        <taxon>Eukaryota</taxon>
        <taxon>Metazoa</taxon>
        <taxon>Ecdysozoa</taxon>
        <taxon>Arthropoda</taxon>
        <taxon>Chelicerata</taxon>
        <taxon>Arachnida</taxon>
        <taxon>Acari</taxon>
        <taxon>Parasitiformes</taxon>
        <taxon>Ixodida</taxon>
        <taxon>Ixodoidea</taxon>
        <taxon>Ixodidae</taxon>
        <taxon>Hyalomminae</taxon>
        <taxon>Hyalomma</taxon>
    </lineage>
</organism>
<sequence>MRRMQTKADARCWWTTTRGISSAARSDGPRNKGRQQQKSARGLNGFGWGSEGTKLDERSKNADEEEKGGQPASSPIWGGRAALPPLLLLAQTRFLELAFGTVNTQRRKLVALDGDYGTPQRTGTMAVHAAGSPTESEKSVRGVQQHAWAKRSVSARPETTDVAEAKRGRHKSHRQLVTAKRMAMPVKVMRSPLITINAFPVGALDGLSHALHARKRHPVSFPKAFEPGRGRFPAGARTPVTAHTSIRRRLVCVVPMETTHLVLRNAERSAMY</sequence>
<dbReference type="Proteomes" id="UP000821845">
    <property type="component" value="Chromosome 1"/>
</dbReference>
<protein>
    <submittedName>
        <fullName evidence="1">Uncharacterized protein</fullName>
    </submittedName>
</protein>